<keyword evidence="1" id="KW-0812">Transmembrane</keyword>
<keyword evidence="1" id="KW-1133">Transmembrane helix</keyword>
<accession>A0A1F7U5U5</accession>
<organism evidence="2 3">
    <name type="scientific">Candidatus Uhrbacteria bacterium RIFCSPHIGHO2_02_FULL_57_19</name>
    <dbReference type="NCBI Taxonomy" id="1802391"/>
    <lineage>
        <taxon>Bacteria</taxon>
        <taxon>Candidatus Uhriibacteriota</taxon>
    </lineage>
</organism>
<feature type="transmembrane region" description="Helical" evidence="1">
    <location>
        <begin position="64"/>
        <end position="82"/>
    </location>
</feature>
<dbReference type="AlphaFoldDB" id="A0A1F7U5U5"/>
<reference evidence="2 3" key="1">
    <citation type="journal article" date="2016" name="Nat. Commun.">
        <title>Thousands of microbial genomes shed light on interconnected biogeochemical processes in an aquifer system.</title>
        <authorList>
            <person name="Anantharaman K."/>
            <person name="Brown C.T."/>
            <person name="Hug L.A."/>
            <person name="Sharon I."/>
            <person name="Castelle C.J."/>
            <person name="Probst A.J."/>
            <person name="Thomas B.C."/>
            <person name="Singh A."/>
            <person name="Wilkins M.J."/>
            <person name="Karaoz U."/>
            <person name="Brodie E.L."/>
            <person name="Williams K.H."/>
            <person name="Hubbard S.S."/>
            <person name="Banfield J.F."/>
        </authorList>
    </citation>
    <scope>NUCLEOTIDE SEQUENCE [LARGE SCALE GENOMIC DNA]</scope>
</reference>
<name>A0A1F7U5U5_9BACT</name>
<proteinExistence type="predicted"/>
<dbReference type="EMBL" id="MGDZ01000026">
    <property type="protein sequence ID" value="OGL73601.1"/>
    <property type="molecule type" value="Genomic_DNA"/>
</dbReference>
<gene>
    <name evidence="2" type="ORF">A3D72_00025</name>
</gene>
<evidence type="ECO:0000313" key="3">
    <source>
        <dbReference type="Proteomes" id="UP000176303"/>
    </source>
</evidence>
<protein>
    <submittedName>
        <fullName evidence="2">Uncharacterized protein</fullName>
    </submittedName>
</protein>
<keyword evidence="1" id="KW-0472">Membrane</keyword>
<dbReference type="STRING" id="1802391.A3D72_00025"/>
<sequence>MTRSYLRGLAVLLLAYGLAGLAISDISGLLRFGWLEVVATIIAGLAALWLGFRRSLAPDSFRAARIYSLTLIAVAAFGLWGPTIPLATLEPSEMIVWALAGIFGLIAVLTSDRPVEIDKNGGL</sequence>
<feature type="transmembrane region" description="Helical" evidence="1">
    <location>
        <begin position="34"/>
        <end position="52"/>
    </location>
</feature>
<dbReference type="Proteomes" id="UP000176303">
    <property type="component" value="Unassembled WGS sequence"/>
</dbReference>
<evidence type="ECO:0000313" key="2">
    <source>
        <dbReference type="EMBL" id="OGL73601.1"/>
    </source>
</evidence>
<feature type="transmembrane region" description="Helical" evidence="1">
    <location>
        <begin position="94"/>
        <end position="111"/>
    </location>
</feature>
<evidence type="ECO:0000256" key="1">
    <source>
        <dbReference type="SAM" id="Phobius"/>
    </source>
</evidence>
<comment type="caution">
    <text evidence="2">The sequence shown here is derived from an EMBL/GenBank/DDBJ whole genome shotgun (WGS) entry which is preliminary data.</text>
</comment>